<reference evidence="1 2" key="1">
    <citation type="submission" date="2017-09" db="EMBL/GenBank/DDBJ databases">
        <title>Depth-based differentiation of microbial function through sediment-hosted aquifers and enrichment of novel symbionts in the deep terrestrial subsurface.</title>
        <authorList>
            <person name="Probst A.J."/>
            <person name="Ladd B."/>
            <person name="Jarett J.K."/>
            <person name="Geller-Mcgrath D.E."/>
            <person name="Sieber C.M."/>
            <person name="Emerson J.B."/>
            <person name="Anantharaman K."/>
            <person name="Thomas B.C."/>
            <person name="Malmstrom R."/>
            <person name="Stieglmeier M."/>
            <person name="Klingl A."/>
            <person name="Woyke T."/>
            <person name="Ryan C.M."/>
            <person name="Banfield J.F."/>
        </authorList>
    </citation>
    <scope>NUCLEOTIDE SEQUENCE [LARGE SCALE GENOMIC DNA]</scope>
    <source>
        <strain evidence="1">CG11_big_fil_rev_8_21_14_0_20_44_10</strain>
    </source>
</reference>
<evidence type="ECO:0000313" key="1">
    <source>
        <dbReference type="EMBL" id="PIQ73968.1"/>
    </source>
</evidence>
<sequence length="95" mass="10393">MAKPEMPLEYAADLLRACAADILNDQGAGDAEISWCRGEKLAADGYFGGIARYVVLQETEDFAPTVFMGDDAQSLRYLGKKGTFHYNDGGEQRLP</sequence>
<comment type="caution">
    <text evidence="1">The sequence shown here is derived from an EMBL/GenBank/DDBJ whole genome shotgun (WGS) entry which is preliminary data.</text>
</comment>
<organism evidence="1 2">
    <name type="scientific">Candidatus Portnoybacteria bacterium CG11_big_fil_rev_8_21_14_0_20_44_10</name>
    <dbReference type="NCBI Taxonomy" id="1974818"/>
    <lineage>
        <taxon>Bacteria</taxon>
        <taxon>Candidatus Portnoyibacteriota</taxon>
    </lineage>
</organism>
<gene>
    <name evidence="1" type="ORF">COV85_04620</name>
</gene>
<dbReference type="Proteomes" id="UP000231550">
    <property type="component" value="Unassembled WGS sequence"/>
</dbReference>
<proteinExistence type="predicted"/>
<name>A0A2H0KP74_9BACT</name>
<evidence type="ECO:0000313" key="2">
    <source>
        <dbReference type="Proteomes" id="UP000231550"/>
    </source>
</evidence>
<accession>A0A2H0KP74</accession>
<dbReference type="EMBL" id="PCVN01000125">
    <property type="protein sequence ID" value="PIQ73968.1"/>
    <property type="molecule type" value="Genomic_DNA"/>
</dbReference>
<protein>
    <submittedName>
        <fullName evidence="1">Uncharacterized protein</fullName>
    </submittedName>
</protein>
<dbReference type="AlphaFoldDB" id="A0A2H0KP74"/>